<dbReference type="Proteomes" id="UP001281761">
    <property type="component" value="Unassembled WGS sequence"/>
</dbReference>
<evidence type="ECO:0000256" key="7">
    <source>
        <dbReference type="SAM" id="MobiDB-lite"/>
    </source>
</evidence>
<feature type="region of interest" description="Disordered" evidence="7">
    <location>
        <begin position="1656"/>
        <end position="1745"/>
    </location>
</feature>
<feature type="compositionally biased region" description="Basic and acidic residues" evidence="7">
    <location>
        <begin position="1280"/>
        <end position="1291"/>
    </location>
</feature>
<dbReference type="Pfam" id="PF02386">
    <property type="entry name" value="TrkH"/>
    <property type="match status" value="2"/>
</dbReference>
<feature type="region of interest" description="Disordered" evidence="7">
    <location>
        <begin position="1145"/>
        <end position="1291"/>
    </location>
</feature>
<dbReference type="EMBL" id="JARBJD010000009">
    <property type="protein sequence ID" value="KAK2962726.1"/>
    <property type="molecule type" value="Genomic_DNA"/>
</dbReference>
<feature type="region of interest" description="Disordered" evidence="7">
    <location>
        <begin position="565"/>
        <end position="597"/>
    </location>
</feature>
<feature type="compositionally biased region" description="Polar residues" evidence="7">
    <location>
        <begin position="1656"/>
        <end position="1680"/>
    </location>
</feature>
<name>A0ABQ9YG37_9EUKA</name>
<feature type="compositionally biased region" description="Acidic residues" evidence="7">
    <location>
        <begin position="1736"/>
        <end position="1745"/>
    </location>
</feature>
<evidence type="ECO:0000256" key="1">
    <source>
        <dbReference type="ARBA" id="ARBA00004141"/>
    </source>
</evidence>
<feature type="region of interest" description="Disordered" evidence="7">
    <location>
        <begin position="358"/>
        <end position="377"/>
    </location>
</feature>
<feature type="compositionally biased region" description="Polar residues" evidence="7">
    <location>
        <begin position="359"/>
        <end position="377"/>
    </location>
</feature>
<evidence type="ECO:0000256" key="6">
    <source>
        <dbReference type="ARBA" id="ARBA00023136"/>
    </source>
</evidence>
<dbReference type="InterPro" id="IPR051143">
    <property type="entry name" value="TrkH_K-transport"/>
</dbReference>
<comment type="caution">
    <text evidence="9">The sequence shown here is derived from an EMBL/GenBank/DDBJ whole genome shotgun (WGS) entry which is preliminary data.</text>
</comment>
<feature type="region of interest" description="Disordered" evidence="7">
    <location>
        <begin position="1579"/>
        <end position="1637"/>
    </location>
</feature>
<feature type="compositionally biased region" description="Acidic residues" evidence="7">
    <location>
        <begin position="1579"/>
        <end position="1589"/>
    </location>
</feature>
<gene>
    <name evidence="9" type="ORF">BLNAU_2159</name>
</gene>
<evidence type="ECO:0000256" key="4">
    <source>
        <dbReference type="ARBA" id="ARBA00022989"/>
    </source>
</evidence>
<sequence length="1745" mass="192882">MSQSTSNYLIGNLPNFNENKKVVKVGDQYLVEENPTSKPNRFLSFISRHTSYFTYHFSYFLISTLIMSGFLKLSSRSTSYVDCLLTAASGLTSTGITSISLQSSSFTTQLLIVLCMLGGCATIVSIVPVIARMIYISRHFNQPVMKKTIDQEIHGEYPPDSVSDDTQIDTTTRPQTIRKTPAELEALKKQLSYLAPSPVLTIQLPKQSMASRTNLALSNLTLSSSSASLPPAVTPMMTFDPRYGQTRQVKRSKSRAMMNDPTARPRATDILRPPSQQQITPSGTSQIIPASQTAVDAAANNDYPQNIQFTAQPGTVQSQPKNVLHIKRAAPNRKYRTSQSATLTPEAASTLISAIETIQRPSTAPRNSQLDSSPTSTHQLTVSSLSHLYPPQDDGKQVVAEIRNTGYVAPATHTEDEEKGSIPLYYFSLEYQAMKSIVKAMIAYVLLWIVVLTLLFSIYIISVPSARSIVGKDMMQAWGLKTTSKQAESYGSVLWFSFVLAVASFTSGGLVCDDSSLMNLHNNYHYFISIFSCIGILAGAPGFFPVPFSIWIRFLRRVSRKRSAKAKQKNENEQTEANQNSNSNASLPSVQSRSHDNHEDEDELGQMLVWNYVLEHSRKIYTGLFGTIESIVLTVAYLSICLVEFVLLAILDIVEGNTLETTRFGRILALFCQSISNRCGGISFVDIGSLHSGSITLLCLTMLVSIYPFTLTLHATTVPMDDEEVQEQIEAEVNTALDADRVREKKRKRRKKRRRERRGKKDAFDEWSDTSTTTSSDDTVVPVHHNFHLSEIPSLEEHLEKQRLQKEQKRLAKMSRQRRDRKRKRLVQMDSKASRQSSSEHPNSVNTIGGLGESQGPFRHSMSSLQQERPGVNSPFVGSLDVVEEDDGTLWRTGGTKVAGGEAERAQQELPQTPTQPAHVQFGLQPSEMTISSSRTRTDSPLSSRSRGQLQTHNSDTLRKDQWSKSDLAKLFASPSQDVSDRRRQQSQYSSSFQTRKAIPIKPGAGHASLLYQTRATQSKRKSDKFLTKRRRIMPIIVPTIEAEDGDNWNDAVYDTIQKAPTRNMMLNMLTFNSDMASDDQLTTFDQRFFTPTRGRDGRNSASLPTSQMAVSMHVFPTSDMTQAVSPPLLFPENAHTIQHFSSPADTLIPIPESPPQSQTPLRPPSTSVEKELKTQTETPADVQKEQSLASPDPLRSPPAAPLPTHQRSHSSSDQLTAPRSATPVQPASKPFSRPPVYPTQPEPTLHVSSDDDLVTKADDPDDTTTPLVRSPVEANSDGDNEHPDAVEEKPSFLTRHPVLLAFYRLLQDLGETQQNQPLLRDVLWMFLAWVVLIVSEARRVDDVTANVTPLKVLFEVSSAYGTVGLSTGAVAPTNLSLSFCASLNVFSRLVLTFLMLLGKHREMPTSIDRSISVSSFKGAPEEVLQLLPWNELRKMKLTQAKKRRGRKTRMQKSQSEVIKSLTPPATSSSEMMTVPDVEAQNFMTVAGISDEFRRVLTKDHAPHPSRPLTAEDLMLPSVPPSQESPTNTLTSGEGIALAMVVQPTTNQNAAPELTPLNQTQDSFFELSSTIGHLKEADADDQSDFDDDPLATVPLVPGDGDDDDGLSEDTLHAGEFEEHRPSSPAPGTSPTSPGRQKSRVFEIPASRSLVSLLSGTQSPGLIPSTSFHHVSSMERISTPSEGEHHDSPATGVDALMNLFVPPQLSHSEPPRPHSATQPLTESPRPGSMPLQNNNLVDEDERFFDS</sequence>
<keyword evidence="5" id="KW-0406">Ion transport</keyword>
<feature type="transmembrane region" description="Helical" evidence="8">
    <location>
        <begin position="52"/>
        <end position="71"/>
    </location>
</feature>
<proteinExistence type="predicted"/>
<evidence type="ECO:0000256" key="5">
    <source>
        <dbReference type="ARBA" id="ARBA00023065"/>
    </source>
</evidence>
<dbReference type="InterPro" id="IPR003445">
    <property type="entry name" value="Cat_transpt"/>
</dbReference>
<feature type="compositionally biased region" description="Basic and acidic residues" evidence="7">
    <location>
        <begin position="1609"/>
        <end position="1621"/>
    </location>
</feature>
<evidence type="ECO:0000313" key="9">
    <source>
        <dbReference type="EMBL" id="KAK2962726.1"/>
    </source>
</evidence>
<protein>
    <submittedName>
        <fullName evidence="9">K+ Transporter</fullName>
    </submittedName>
</protein>
<feature type="region of interest" description="Disordered" evidence="7">
    <location>
        <begin position="742"/>
        <end position="782"/>
    </location>
</feature>
<feature type="transmembrane region" description="Helical" evidence="8">
    <location>
        <begin position="441"/>
        <end position="466"/>
    </location>
</feature>
<feature type="compositionally biased region" description="Basic and acidic residues" evidence="7">
    <location>
        <begin position="800"/>
        <end position="810"/>
    </location>
</feature>
<evidence type="ECO:0000313" key="10">
    <source>
        <dbReference type="Proteomes" id="UP001281761"/>
    </source>
</evidence>
<dbReference type="PANTHER" id="PTHR31064:SF30">
    <property type="entry name" value="HIGH-AFFINITY POTASSIUM TRANSPORT PROTEIN-RELATED"/>
    <property type="match status" value="1"/>
</dbReference>
<feature type="compositionally biased region" description="Basic residues" evidence="7">
    <location>
        <begin position="1440"/>
        <end position="1451"/>
    </location>
</feature>
<keyword evidence="4 8" id="KW-1133">Transmembrane helix</keyword>
<feature type="compositionally biased region" description="Polar residues" evidence="7">
    <location>
        <begin position="274"/>
        <end position="284"/>
    </location>
</feature>
<feature type="transmembrane region" description="Helical" evidence="8">
    <location>
        <begin position="487"/>
        <end position="506"/>
    </location>
</feature>
<reference evidence="9 10" key="1">
    <citation type="journal article" date="2022" name="bioRxiv">
        <title>Genomics of Preaxostyla Flagellates Illuminates Evolutionary Transitions and the Path Towards Mitochondrial Loss.</title>
        <authorList>
            <person name="Novak L.V.F."/>
            <person name="Treitli S.C."/>
            <person name="Pyrih J."/>
            <person name="Halakuc P."/>
            <person name="Pipaliya S.V."/>
            <person name="Vacek V."/>
            <person name="Brzon O."/>
            <person name="Soukal P."/>
            <person name="Eme L."/>
            <person name="Dacks J.B."/>
            <person name="Karnkowska A."/>
            <person name="Elias M."/>
            <person name="Hampl V."/>
        </authorList>
    </citation>
    <scope>NUCLEOTIDE SEQUENCE [LARGE SCALE GENOMIC DNA]</scope>
    <source>
        <strain evidence="9">NAU3</strain>
        <tissue evidence="9">Gut</tissue>
    </source>
</reference>
<feature type="compositionally biased region" description="Low complexity" evidence="7">
    <location>
        <begin position="1625"/>
        <end position="1634"/>
    </location>
</feature>
<evidence type="ECO:0000256" key="3">
    <source>
        <dbReference type="ARBA" id="ARBA00022692"/>
    </source>
</evidence>
<comment type="subcellular location">
    <subcellularLocation>
        <location evidence="1">Membrane</location>
        <topology evidence="1">Multi-pass membrane protein</topology>
    </subcellularLocation>
</comment>
<feature type="compositionally biased region" description="Basic residues" evidence="7">
    <location>
        <begin position="811"/>
        <end position="826"/>
    </location>
</feature>
<keyword evidence="10" id="KW-1185">Reference proteome</keyword>
<feature type="region of interest" description="Disordered" evidence="7">
    <location>
        <begin position="973"/>
        <end position="1006"/>
    </location>
</feature>
<feature type="region of interest" description="Disordered" evidence="7">
    <location>
        <begin position="244"/>
        <end position="284"/>
    </location>
</feature>
<feature type="compositionally biased region" description="Polar residues" evidence="7">
    <location>
        <begin position="1156"/>
        <end position="1168"/>
    </location>
</feature>
<feature type="compositionally biased region" description="Polar residues" evidence="7">
    <location>
        <begin position="909"/>
        <end position="918"/>
    </location>
</feature>
<feature type="compositionally biased region" description="Polar residues" evidence="7">
    <location>
        <begin position="1210"/>
        <end position="1226"/>
    </location>
</feature>
<feature type="transmembrane region" description="Helical" evidence="8">
    <location>
        <begin position="110"/>
        <end position="135"/>
    </location>
</feature>
<feature type="compositionally biased region" description="Basic residues" evidence="7">
    <location>
        <begin position="744"/>
        <end position="758"/>
    </location>
</feature>
<feature type="compositionally biased region" description="Pro residues" evidence="7">
    <location>
        <begin position="1233"/>
        <end position="1242"/>
    </location>
</feature>
<feature type="region of interest" description="Disordered" evidence="7">
    <location>
        <begin position="800"/>
        <end position="961"/>
    </location>
</feature>
<dbReference type="PANTHER" id="PTHR31064">
    <property type="entry name" value="POTASSIUM TRANSPORT PROTEIN DDB_G0292412-RELATED"/>
    <property type="match status" value="1"/>
</dbReference>
<keyword evidence="3 8" id="KW-0812">Transmembrane</keyword>
<evidence type="ECO:0000256" key="8">
    <source>
        <dbReference type="SAM" id="Phobius"/>
    </source>
</evidence>
<feature type="transmembrane region" description="Helical" evidence="8">
    <location>
        <begin position="526"/>
        <end position="552"/>
    </location>
</feature>
<organism evidence="9 10">
    <name type="scientific">Blattamonas nauphoetae</name>
    <dbReference type="NCBI Taxonomy" id="2049346"/>
    <lineage>
        <taxon>Eukaryota</taxon>
        <taxon>Metamonada</taxon>
        <taxon>Preaxostyla</taxon>
        <taxon>Oxymonadida</taxon>
        <taxon>Blattamonas</taxon>
    </lineage>
</organism>
<feature type="compositionally biased region" description="Polar residues" evidence="7">
    <location>
        <begin position="927"/>
        <end position="955"/>
    </location>
</feature>
<feature type="compositionally biased region" description="Polar residues" evidence="7">
    <location>
        <begin position="1452"/>
        <end position="1471"/>
    </location>
</feature>
<accession>A0ABQ9YG37</accession>
<feature type="region of interest" description="Disordered" evidence="7">
    <location>
        <begin position="1440"/>
        <end position="1471"/>
    </location>
</feature>
<feature type="compositionally biased region" description="Low complexity" evidence="7">
    <location>
        <begin position="769"/>
        <end position="779"/>
    </location>
</feature>
<evidence type="ECO:0000256" key="2">
    <source>
        <dbReference type="ARBA" id="ARBA00022448"/>
    </source>
</evidence>
<feature type="compositionally biased region" description="Polar residues" evidence="7">
    <location>
        <begin position="834"/>
        <end position="847"/>
    </location>
</feature>
<feature type="compositionally biased region" description="Polar residues" evidence="7">
    <location>
        <begin position="575"/>
        <end position="592"/>
    </location>
</feature>
<keyword evidence="2" id="KW-0813">Transport</keyword>
<keyword evidence="6 8" id="KW-0472">Membrane</keyword>
<feature type="compositionally biased region" description="Low complexity" evidence="7">
    <location>
        <begin position="986"/>
        <end position="996"/>
    </location>
</feature>